<proteinExistence type="predicted"/>
<evidence type="ECO:0000313" key="2">
    <source>
        <dbReference type="Proteomes" id="UP000032946"/>
    </source>
</evidence>
<protein>
    <submittedName>
        <fullName evidence="1">Uncharacterized protein</fullName>
    </submittedName>
</protein>
<dbReference type="Proteomes" id="UP000032946">
    <property type="component" value="Chromosome"/>
</dbReference>
<evidence type="ECO:0000313" key="1">
    <source>
        <dbReference type="EMBL" id="CDM95185.1"/>
    </source>
</evidence>
<sequence length="83" mass="9773">MSPLLQNLLQQVEQLSYEERLELISGVAQSLKSQPHQTSPKRKLSEFRGMVKHPFFGEDAQEWVTRTRREGDEHRERVLRGEL</sequence>
<keyword evidence="2" id="KW-1185">Reference proteome</keyword>
<dbReference type="RefSeq" id="WP_006625654.1">
    <property type="nucleotide sequence ID" value="NZ_FO818640.1"/>
</dbReference>
<accession>A0A9P1NYW3</accession>
<organism evidence="1 2">
    <name type="scientific">Limnospira indica PCC 8005</name>
    <dbReference type="NCBI Taxonomy" id="376219"/>
    <lineage>
        <taxon>Bacteria</taxon>
        <taxon>Bacillati</taxon>
        <taxon>Cyanobacteriota</taxon>
        <taxon>Cyanophyceae</taxon>
        <taxon>Oscillatoriophycideae</taxon>
        <taxon>Oscillatoriales</taxon>
        <taxon>Sirenicapillariaceae</taxon>
        <taxon>Limnospira</taxon>
    </lineage>
</organism>
<gene>
    <name evidence="1" type="ORF">ARTHRO_30452</name>
</gene>
<name>A0A9P1NYW3_9CYAN</name>
<dbReference type="AlphaFoldDB" id="A0A9P1NYW3"/>
<reference evidence="1 2" key="1">
    <citation type="submission" date="2014-02" db="EMBL/GenBank/DDBJ databases">
        <authorList>
            <person name="Genoscope - CEA"/>
        </authorList>
    </citation>
    <scope>NUCLEOTIDE SEQUENCE [LARGE SCALE GENOMIC DNA]</scope>
    <source>
        <strain evidence="1 2">PCC 8005</strain>
    </source>
</reference>
<dbReference type="EMBL" id="FO818640">
    <property type="protein sequence ID" value="CDM95185.1"/>
    <property type="molecule type" value="Genomic_DNA"/>
</dbReference>